<dbReference type="EMBL" id="JABBPN010000003">
    <property type="protein sequence ID" value="NMO95319.1"/>
    <property type="molecule type" value="Genomic_DNA"/>
</dbReference>
<evidence type="ECO:0000256" key="1">
    <source>
        <dbReference type="ARBA" id="ARBA00022553"/>
    </source>
</evidence>
<keyword evidence="2" id="KW-0808">Transferase</keyword>
<feature type="transmembrane region" description="Helical" evidence="4">
    <location>
        <begin position="7"/>
        <end position="24"/>
    </location>
</feature>
<dbReference type="Gene3D" id="1.10.287.130">
    <property type="match status" value="1"/>
</dbReference>
<evidence type="ECO:0000259" key="5">
    <source>
        <dbReference type="Pfam" id="PF14689"/>
    </source>
</evidence>
<feature type="transmembrane region" description="Helical" evidence="4">
    <location>
        <begin position="30"/>
        <end position="48"/>
    </location>
</feature>
<dbReference type="AlphaFoldDB" id="A0A848M4X5"/>
<gene>
    <name evidence="6" type="ORF">HII30_05895</name>
</gene>
<comment type="caution">
    <text evidence="6">The sequence shown here is derived from an EMBL/GenBank/DDBJ whole genome shotgun (WGS) entry which is preliminary data.</text>
</comment>
<name>A0A848M4X5_PAELE</name>
<dbReference type="Pfam" id="PF14689">
    <property type="entry name" value="SPOB_a"/>
    <property type="match status" value="1"/>
</dbReference>
<dbReference type="GO" id="GO:0000155">
    <property type="term" value="F:phosphorelay sensor kinase activity"/>
    <property type="evidence" value="ECO:0007669"/>
    <property type="project" value="InterPro"/>
</dbReference>
<keyword evidence="3" id="KW-0418">Kinase</keyword>
<feature type="domain" description="SpoOB alpha-helical" evidence="5">
    <location>
        <begin position="71"/>
        <end position="122"/>
    </location>
</feature>
<dbReference type="InterPro" id="IPR039506">
    <property type="entry name" value="SPOB_a"/>
</dbReference>
<reference evidence="6 7" key="1">
    <citation type="submission" date="2020-04" db="EMBL/GenBank/DDBJ databases">
        <title>Paenibacillus algicola sp. nov., a novel marine bacterium producing alginate lyase.</title>
        <authorList>
            <person name="Huang H."/>
        </authorList>
    </citation>
    <scope>NUCLEOTIDE SEQUENCE [LARGE SCALE GENOMIC DNA]</scope>
    <source>
        <strain evidence="6 7">L7-75</strain>
    </source>
</reference>
<keyword evidence="7" id="KW-1185">Reference proteome</keyword>
<dbReference type="Proteomes" id="UP000565468">
    <property type="component" value="Unassembled WGS sequence"/>
</dbReference>
<keyword evidence="4" id="KW-0812">Transmembrane</keyword>
<keyword evidence="4" id="KW-0472">Membrane</keyword>
<evidence type="ECO:0000256" key="3">
    <source>
        <dbReference type="ARBA" id="ARBA00022777"/>
    </source>
</evidence>
<proteinExistence type="predicted"/>
<dbReference type="InterPro" id="IPR016120">
    <property type="entry name" value="Sig_transdc_His_kin_SpoOB"/>
</dbReference>
<evidence type="ECO:0000313" key="6">
    <source>
        <dbReference type="EMBL" id="NMO95319.1"/>
    </source>
</evidence>
<evidence type="ECO:0000256" key="4">
    <source>
        <dbReference type="SAM" id="Phobius"/>
    </source>
</evidence>
<keyword evidence="4" id="KW-1133">Transmembrane helix</keyword>
<evidence type="ECO:0000256" key="2">
    <source>
        <dbReference type="ARBA" id="ARBA00022679"/>
    </source>
</evidence>
<evidence type="ECO:0000313" key="7">
    <source>
        <dbReference type="Proteomes" id="UP000565468"/>
    </source>
</evidence>
<dbReference type="SUPFAM" id="SSF55890">
    <property type="entry name" value="Sporulation response regulatory protein Spo0B"/>
    <property type="match status" value="1"/>
</dbReference>
<accession>A0A848M4X5</accession>
<dbReference type="RefSeq" id="WP_169504057.1">
    <property type="nucleotide sequence ID" value="NZ_JABBPN010000003.1"/>
</dbReference>
<protein>
    <recommendedName>
        <fullName evidence="5">SpoOB alpha-helical domain-containing protein</fullName>
    </recommendedName>
</protein>
<keyword evidence="1" id="KW-0597">Phosphoprotein</keyword>
<sequence>MNSWRWIAAGTGLTTLLPAALMYWHPSLGSAAAVVMWSAAASVIAFWMSRRREQQHMASELVRLEEAVKDRAIQTLNHHRHDWMNELQIMYGYIQLGKHDKSVLCVERIKERMLQDSKVSKLGIPSLVFYLHAYRSYNPALPLEVEVVDQVHLNEKLPVETQQALTEAVITVVDRYQQAGMSSSPEEEKQLILTFWEQEDGCIAEFEGEGEFGDRLTLEQQLHEAVNNTVMRVEQVDTGHMTYRLCVPYVT</sequence>
<organism evidence="6 7">
    <name type="scientific">Paenibacillus lemnae</name>
    <dbReference type="NCBI Taxonomy" id="1330551"/>
    <lineage>
        <taxon>Bacteria</taxon>
        <taxon>Bacillati</taxon>
        <taxon>Bacillota</taxon>
        <taxon>Bacilli</taxon>
        <taxon>Bacillales</taxon>
        <taxon>Paenibacillaceae</taxon>
        <taxon>Paenibacillus</taxon>
    </lineage>
</organism>